<dbReference type="EMBL" id="OU892283">
    <property type="protein sequence ID" value="CAG9771563.1"/>
    <property type="molecule type" value="Genomic_DNA"/>
</dbReference>
<dbReference type="OrthoDB" id="6738932at2759"/>
<reference evidence="1" key="1">
    <citation type="submission" date="2022-01" db="EMBL/GenBank/DDBJ databases">
        <authorList>
            <person name="King R."/>
        </authorList>
    </citation>
    <scope>NUCLEOTIDE SEQUENCE</scope>
</reference>
<evidence type="ECO:0000313" key="2">
    <source>
        <dbReference type="Proteomes" id="UP001152799"/>
    </source>
</evidence>
<accession>A0A9N9MYY6</accession>
<sequence length="174" mass="19992">MAKMNLMSQGIALSLSSHETLITQCREDVNCLRVENKTLQDKVCLLEQQMHSNATTLVQEIASESQERITREKNVLIMGLPESSNLEEDKTRINSLIKLTNPSLDLKYLKIMRLGKEKSLNKERPIKLELNTKESAMHLIKTQNLIKQNQHFTSVSIKSDQTKIQLNYLKTLQE</sequence>
<dbReference type="AlphaFoldDB" id="A0A9N9MYY6"/>
<organism evidence="1 2">
    <name type="scientific">Ceutorhynchus assimilis</name>
    <name type="common">cabbage seed weevil</name>
    <dbReference type="NCBI Taxonomy" id="467358"/>
    <lineage>
        <taxon>Eukaryota</taxon>
        <taxon>Metazoa</taxon>
        <taxon>Ecdysozoa</taxon>
        <taxon>Arthropoda</taxon>
        <taxon>Hexapoda</taxon>
        <taxon>Insecta</taxon>
        <taxon>Pterygota</taxon>
        <taxon>Neoptera</taxon>
        <taxon>Endopterygota</taxon>
        <taxon>Coleoptera</taxon>
        <taxon>Polyphaga</taxon>
        <taxon>Cucujiformia</taxon>
        <taxon>Curculionidae</taxon>
        <taxon>Ceutorhynchinae</taxon>
        <taxon>Ceutorhynchus</taxon>
    </lineage>
</organism>
<gene>
    <name evidence="1" type="ORF">CEUTPL_LOCUS11994</name>
</gene>
<name>A0A9N9MYY6_9CUCU</name>
<proteinExistence type="predicted"/>
<protein>
    <submittedName>
        <fullName evidence="1">Uncharacterized protein</fullName>
    </submittedName>
</protein>
<dbReference type="Proteomes" id="UP001152799">
    <property type="component" value="Chromosome 7"/>
</dbReference>
<keyword evidence="2" id="KW-1185">Reference proteome</keyword>
<evidence type="ECO:0000313" key="1">
    <source>
        <dbReference type="EMBL" id="CAG9771563.1"/>
    </source>
</evidence>